<dbReference type="EMBL" id="AZGB01000015">
    <property type="protein sequence ID" value="KRM06508.1"/>
    <property type="molecule type" value="Genomic_DNA"/>
</dbReference>
<dbReference type="STRING" id="1423750.FC89_GL000655"/>
<dbReference type="Gene3D" id="2.40.33.40">
    <property type="entry name" value="Phosphotransferase system, glucitol/sorbitol-specific IIA component"/>
    <property type="match status" value="1"/>
</dbReference>
<keyword evidence="3" id="KW-1185">Reference proteome</keyword>
<sequence length="128" mass="14388">MLKPKKEFVAMLKAKIVEIGPEAISADDPLLILFDETASVQLRHVSVVQRFISPNEQRFSLKVGGQVKIDDQVYKVEHVGSLVADNMEMIGHATLFFEEVPVRPQHNGIYLKPYTVPKVHVGSVICYE</sequence>
<dbReference type="GO" id="GO:0008982">
    <property type="term" value="F:protein-N(PI)-phosphohistidine-sugar phosphotransferase activity"/>
    <property type="evidence" value="ECO:0007669"/>
    <property type="project" value="InterPro"/>
</dbReference>
<evidence type="ECO:0000313" key="3">
    <source>
        <dbReference type="Proteomes" id="UP000051451"/>
    </source>
</evidence>
<reference evidence="2 3" key="1">
    <citation type="journal article" date="2015" name="Genome Announc.">
        <title>Expanding the biotechnology potential of lactobacilli through comparative genomics of 213 strains and associated genera.</title>
        <authorList>
            <person name="Sun Z."/>
            <person name="Harris H.M."/>
            <person name="McCann A."/>
            <person name="Guo C."/>
            <person name="Argimon S."/>
            <person name="Zhang W."/>
            <person name="Yang X."/>
            <person name="Jeffery I.B."/>
            <person name="Cooney J.C."/>
            <person name="Kagawa T.F."/>
            <person name="Liu W."/>
            <person name="Song Y."/>
            <person name="Salvetti E."/>
            <person name="Wrobel A."/>
            <person name="Rasinkangas P."/>
            <person name="Parkhill J."/>
            <person name="Rea M.C."/>
            <person name="O'Sullivan O."/>
            <person name="Ritari J."/>
            <person name="Douillard F.P."/>
            <person name="Paul Ross R."/>
            <person name="Yang R."/>
            <person name="Briner A.E."/>
            <person name="Felis G.E."/>
            <person name="de Vos W.M."/>
            <person name="Barrangou R."/>
            <person name="Klaenhammer T.R."/>
            <person name="Caufield P.W."/>
            <person name="Cui Y."/>
            <person name="Zhang H."/>
            <person name="O'Toole P.W."/>
        </authorList>
    </citation>
    <scope>NUCLEOTIDE SEQUENCE [LARGE SCALE GENOMIC DNA]</scope>
    <source>
        <strain evidence="2 3">DSM 18630</strain>
    </source>
</reference>
<dbReference type="InterPro" id="IPR036665">
    <property type="entry name" value="PTS_IIA_glucitol/sorbitol_sf"/>
</dbReference>
<evidence type="ECO:0000313" key="2">
    <source>
        <dbReference type="EMBL" id="KRM06508.1"/>
    </source>
</evidence>
<dbReference type="GO" id="GO:0016301">
    <property type="term" value="F:kinase activity"/>
    <property type="evidence" value="ECO:0007669"/>
    <property type="project" value="TreeGrafter"/>
</dbReference>
<dbReference type="PATRIC" id="fig|1423750.3.peg.675"/>
<dbReference type="PROSITE" id="PS51097">
    <property type="entry name" value="PTS_EIIA_TYPE_5"/>
    <property type="match status" value="1"/>
</dbReference>
<comment type="caution">
    <text evidence="1">Lacks conserved residue(s) required for the propagation of feature annotation.</text>
</comment>
<accession>A0A0R1VXP1</accession>
<comment type="caution">
    <text evidence="2">The sequence shown here is derived from an EMBL/GenBank/DDBJ whole genome shotgun (WGS) entry which is preliminary data.</text>
</comment>
<dbReference type="Proteomes" id="UP000051451">
    <property type="component" value="Unassembled WGS sequence"/>
</dbReference>
<protein>
    <submittedName>
        <fullName evidence="2">PTS system, glucitol sorbitol-specific IIA component</fullName>
    </submittedName>
</protein>
<organism evidence="2 3">
    <name type="scientific">Liquorilactobacillus ghanensis DSM 18630</name>
    <dbReference type="NCBI Taxonomy" id="1423750"/>
    <lineage>
        <taxon>Bacteria</taxon>
        <taxon>Bacillati</taxon>
        <taxon>Bacillota</taxon>
        <taxon>Bacilli</taxon>
        <taxon>Lactobacillales</taxon>
        <taxon>Lactobacillaceae</taxon>
        <taxon>Liquorilactobacillus</taxon>
    </lineage>
</organism>
<dbReference type="GO" id="GO:0005737">
    <property type="term" value="C:cytoplasm"/>
    <property type="evidence" value="ECO:0007669"/>
    <property type="project" value="InterPro"/>
</dbReference>
<gene>
    <name evidence="2" type="ORF">FC89_GL000655</name>
</gene>
<dbReference type="PANTHER" id="PTHR40398:SF1">
    <property type="entry name" value="PTS SYSTEM GLUCITOL_SORBITOL-SPECIFIC EIIA COMPONENT"/>
    <property type="match status" value="1"/>
</dbReference>
<proteinExistence type="predicted"/>
<dbReference type="InterPro" id="IPR004716">
    <property type="entry name" value="PTS_IIA_glucitol/sorbitol-sp"/>
</dbReference>
<dbReference type="PANTHER" id="PTHR40398">
    <property type="entry name" value="PTS SYSTEM GLUCITOL/SORBITOL-SPECIFIC EIIA COMPONENT"/>
    <property type="match status" value="1"/>
</dbReference>
<dbReference type="Pfam" id="PF03829">
    <property type="entry name" value="PTSIIA_gutA"/>
    <property type="match status" value="1"/>
</dbReference>
<dbReference type="SUPFAM" id="SSF141530">
    <property type="entry name" value="PTSIIA/GutA-like"/>
    <property type="match status" value="1"/>
</dbReference>
<evidence type="ECO:0000256" key="1">
    <source>
        <dbReference type="PROSITE-ProRule" id="PRU00420"/>
    </source>
</evidence>
<dbReference type="GO" id="GO:0009401">
    <property type="term" value="P:phosphoenolpyruvate-dependent sugar phosphotransferase system"/>
    <property type="evidence" value="ECO:0007669"/>
    <property type="project" value="InterPro"/>
</dbReference>
<name>A0A0R1VXP1_9LACO</name>
<dbReference type="AlphaFoldDB" id="A0A0R1VXP1"/>